<feature type="compositionally biased region" description="Basic and acidic residues" evidence="1">
    <location>
        <begin position="686"/>
        <end position="712"/>
    </location>
</feature>
<dbReference type="Proteomes" id="UP000308199">
    <property type="component" value="Unassembled WGS sequence"/>
</dbReference>
<feature type="chain" id="PRO_5020779880" description="Galactose oxidase-like Early set domain-containing protein" evidence="2">
    <location>
        <begin position="22"/>
        <end position="903"/>
    </location>
</feature>
<dbReference type="Gene3D" id="2.120.10.80">
    <property type="entry name" value="Kelch-type beta propeller"/>
    <property type="match status" value="1"/>
</dbReference>
<feature type="signal peptide" evidence="2">
    <location>
        <begin position="1"/>
        <end position="21"/>
    </location>
</feature>
<feature type="compositionally biased region" description="Polar residues" evidence="1">
    <location>
        <begin position="878"/>
        <end position="896"/>
    </location>
</feature>
<comment type="caution">
    <text evidence="3">The sequence shown here is derived from an EMBL/GenBank/DDBJ whole genome shotgun (WGS) entry which is preliminary data.</text>
</comment>
<dbReference type="InterPro" id="IPR015915">
    <property type="entry name" value="Kelch-typ_b-propeller"/>
</dbReference>
<feature type="region of interest" description="Disordered" evidence="1">
    <location>
        <begin position="853"/>
        <end position="903"/>
    </location>
</feature>
<keyword evidence="2" id="KW-0732">Signal</keyword>
<dbReference type="PANTHER" id="PTHR34587:SF2">
    <property type="entry name" value="G-PROTEIN COUPLED RECEPTORS FAMILY 1 PROFILE DOMAIN-CONTAINING PROTEIN"/>
    <property type="match status" value="1"/>
</dbReference>
<dbReference type="EMBL" id="SGPK01000466">
    <property type="protein sequence ID" value="THH03337.1"/>
    <property type="molecule type" value="Genomic_DNA"/>
</dbReference>
<feature type="compositionally biased region" description="Low complexity" evidence="1">
    <location>
        <begin position="503"/>
        <end position="520"/>
    </location>
</feature>
<name>A0A4S4KXG7_9AGAM</name>
<dbReference type="OrthoDB" id="2336871at2759"/>
<evidence type="ECO:0000313" key="4">
    <source>
        <dbReference type="Proteomes" id="UP000308199"/>
    </source>
</evidence>
<evidence type="ECO:0008006" key="5">
    <source>
        <dbReference type="Google" id="ProtNLM"/>
    </source>
</evidence>
<gene>
    <name evidence="3" type="ORF">EW145_g6334</name>
</gene>
<feature type="compositionally biased region" description="Low complexity" evidence="1">
    <location>
        <begin position="528"/>
        <end position="573"/>
    </location>
</feature>
<dbReference type="AlphaFoldDB" id="A0A4S4KXG7"/>
<evidence type="ECO:0000256" key="2">
    <source>
        <dbReference type="SAM" id="SignalP"/>
    </source>
</evidence>
<dbReference type="PANTHER" id="PTHR34587">
    <property type="entry name" value="VWFA DOMAIN-CONTAINING PROTEIN"/>
    <property type="match status" value="1"/>
</dbReference>
<evidence type="ECO:0000256" key="1">
    <source>
        <dbReference type="SAM" id="MobiDB-lite"/>
    </source>
</evidence>
<organism evidence="3 4">
    <name type="scientific">Phellinidium pouzarii</name>
    <dbReference type="NCBI Taxonomy" id="167371"/>
    <lineage>
        <taxon>Eukaryota</taxon>
        <taxon>Fungi</taxon>
        <taxon>Dikarya</taxon>
        <taxon>Basidiomycota</taxon>
        <taxon>Agaricomycotina</taxon>
        <taxon>Agaricomycetes</taxon>
        <taxon>Hymenochaetales</taxon>
        <taxon>Hymenochaetaceae</taxon>
        <taxon>Phellinidium</taxon>
    </lineage>
</organism>
<keyword evidence="4" id="KW-1185">Reference proteome</keyword>
<feature type="compositionally biased region" description="Low complexity" evidence="1">
    <location>
        <begin position="853"/>
        <end position="877"/>
    </location>
</feature>
<accession>A0A4S4KXG7</accession>
<evidence type="ECO:0000313" key="3">
    <source>
        <dbReference type="EMBL" id="THH03337.1"/>
    </source>
</evidence>
<feature type="compositionally biased region" description="Low complexity" evidence="1">
    <location>
        <begin position="653"/>
        <end position="668"/>
    </location>
</feature>
<feature type="non-terminal residue" evidence="3">
    <location>
        <position position="903"/>
    </location>
</feature>
<dbReference type="Pfam" id="PF24681">
    <property type="entry name" value="Kelch_KLHDC2_KLHL20_DRC7"/>
    <property type="match status" value="1"/>
</dbReference>
<feature type="region of interest" description="Disordered" evidence="1">
    <location>
        <begin position="481"/>
        <end position="575"/>
    </location>
</feature>
<protein>
    <recommendedName>
        <fullName evidence="5">Galactose oxidase-like Early set domain-containing protein</fullName>
    </recommendedName>
</protein>
<proteinExistence type="predicted"/>
<feature type="region of interest" description="Disordered" evidence="1">
    <location>
        <begin position="589"/>
        <end position="734"/>
    </location>
</feature>
<sequence length="903" mass="91872">MFSKSLFSSLCLLVLASSAFGAPALSCPAPSTVTVSSVAAASSSIAAAAPSAVTDIATSVASSAASSKAASSVASSAAAATSTAKGAAAAAKFGSCESPEIKFAANLDGRKETSFVPANLRSFNHGSADNISVISSFICQQLKNKCRANAAALADCTAGTSAANAAAPGTGAQADAFNAAFGIKTNFASVAAVGTNGKTVGSKASSTSGASSAASSTAAVLAASSSVADASSTVTNVAVASSTTGSGSADAEQSATVLDPAVIATGFEQDGQATPAAGQVASLTSSNNFINFCLTVNKPITNGQQIKTGSCNPAPMGVIAANTNIPSCKFTSPSNFGTVKANAPFTITMAINNLDTGNFVNADTNYFAAPQEVNSAGDIIGHSHVVIETLDSLNQTTTTDPTKFAFFKGINGAAVNGVLSVDVGSPGLPAGSYRMASINSAANHQPVLVAVAQHGSHSVFDIGRALSDRFLDDMQVENPRAKQALHAARTRSTTVTAEKDYTAGSSSSASAHRAPAARSHQNLRAMHASSGSGSAVSSRTASASNANAMGISPTSVGSGSSPSSQSSRSRSGSAARYLSVNTQAAAGAIPAVPQLPTSANAHSGEARDGDALTPTVASPAAVPTRDIGGAGRVQRSSNGHQSRDRSLTHKSSSRTVGGSGTSSANSGTRKTSSASTARPAGSGTKDTSRTREREKRNRDKDKDKDRDARAGDVDDEEHDGYRRAPRMHLHDAEPAPPTLMYWSRAPVWGVLPTHKMRSHSATVVDNTTIWLFGGCDDKEFWRDVLCLDVETMEWTRPETIGEVPPPCRAHTATLVDRRLFVFGGGQGNMYYNTLYVLDTTSRRWTHISFSANSSSASSSISTSNTNHSHSLSGTTSSMANASPSAVSAATGEPSTTDCEDETV</sequence>
<reference evidence="3 4" key="1">
    <citation type="submission" date="2019-02" db="EMBL/GenBank/DDBJ databases">
        <title>Genome sequencing of the rare red list fungi Phellinidium pouzarii.</title>
        <authorList>
            <person name="Buettner E."/>
            <person name="Kellner H."/>
        </authorList>
    </citation>
    <scope>NUCLEOTIDE SEQUENCE [LARGE SCALE GENOMIC DNA]</scope>
    <source>
        <strain evidence="3 4">DSM 108285</strain>
    </source>
</reference>
<dbReference type="InterPro" id="IPR053216">
    <property type="entry name" value="Appressorial_penetr-assoc"/>
</dbReference>
<dbReference type="SUPFAM" id="SSF117281">
    <property type="entry name" value="Kelch motif"/>
    <property type="match status" value="1"/>
</dbReference>